<proteinExistence type="predicted"/>
<evidence type="ECO:0000256" key="1">
    <source>
        <dbReference type="SAM" id="MobiDB-lite"/>
    </source>
</evidence>
<feature type="region of interest" description="Disordered" evidence="1">
    <location>
        <begin position="146"/>
        <end position="166"/>
    </location>
</feature>
<dbReference type="InterPro" id="IPR024747">
    <property type="entry name" value="Pyridox_Oxase-rel"/>
</dbReference>
<dbReference type="Proteomes" id="UP000030466">
    <property type="component" value="Unassembled WGS sequence"/>
</dbReference>
<dbReference type="RefSeq" id="WP_035928142.1">
    <property type="nucleotide sequence ID" value="NZ_JSUH01000011.1"/>
</dbReference>
<dbReference type="EMBL" id="JSUH01000011">
    <property type="protein sequence ID" value="KHD96904.1"/>
    <property type="molecule type" value="Genomic_DNA"/>
</dbReference>
<dbReference type="OrthoDB" id="7062584at2"/>
<reference evidence="2 3" key="1">
    <citation type="journal article" date="2003" name="Int. J. Syst. Evol. Microbiol.">
        <title>Kocuria polaris sp. nov., an orange-pigmented psychrophilic bacterium isolated from an Antarctic cyanobacterial mat sample.</title>
        <authorList>
            <person name="Reddy G.S."/>
            <person name="Prakash J.S."/>
            <person name="Prabahar V."/>
            <person name="Matsumoto G.I."/>
            <person name="Stackebrandt E."/>
            <person name="Shivaji S."/>
        </authorList>
    </citation>
    <scope>NUCLEOTIDE SEQUENCE [LARGE SCALE GENOMIC DNA]</scope>
    <source>
        <strain evidence="2 3">CMS 76or</strain>
    </source>
</reference>
<accession>A0A0A6VSW5</accession>
<sequence>MEWYRKDVEELAPEDCWDRLRADGVARLAVVVDGAPEIFPINYVVDRGTIVFRSGLGTKVSGALEGLAVALEIDGHDPATATAWSVIVKGGAESVRPGHALMEALQLPLFPWQEGMKDQFVRIVPTAVTGRRFTMADHEAWNSRAAVGRRTPGGSARWTEAGSGGS</sequence>
<dbReference type="AlphaFoldDB" id="A0A0A6VSW5"/>
<evidence type="ECO:0000313" key="2">
    <source>
        <dbReference type="EMBL" id="KHD96904.1"/>
    </source>
</evidence>
<protein>
    <submittedName>
        <fullName evidence="2">Pyridoxamine 5'-phosphate oxidase</fullName>
    </submittedName>
</protein>
<gene>
    <name evidence="2" type="ORF">GY22_12260</name>
</gene>
<name>A0A0A6VSW5_KOCRO</name>
<organism evidence="2 3">
    <name type="scientific">Kocuria rosea subsp. polaris</name>
    <dbReference type="NCBI Taxonomy" id="136273"/>
    <lineage>
        <taxon>Bacteria</taxon>
        <taxon>Bacillati</taxon>
        <taxon>Actinomycetota</taxon>
        <taxon>Actinomycetes</taxon>
        <taxon>Micrococcales</taxon>
        <taxon>Micrococcaceae</taxon>
        <taxon>Kocuria</taxon>
    </lineage>
</organism>
<dbReference type="Gene3D" id="2.30.110.10">
    <property type="entry name" value="Electron Transport, Fmn-binding Protein, Chain A"/>
    <property type="match status" value="1"/>
</dbReference>
<dbReference type="InterPro" id="IPR012349">
    <property type="entry name" value="Split_barrel_FMN-bd"/>
</dbReference>
<dbReference type="SUPFAM" id="SSF50475">
    <property type="entry name" value="FMN-binding split barrel"/>
    <property type="match status" value="1"/>
</dbReference>
<comment type="caution">
    <text evidence="2">The sequence shown here is derived from an EMBL/GenBank/DDBJ whole genome shotgun (WGS) entry which is preliminary data.</text>
</comment>
<dbReference type="Pfam" id="PF12900">
    <property type="entry name" value="Pyridox_ox_2"/>
    <property type="match status" value="1"/>
</dbReference>
<keyword evidence="3" id="KW-1185">Reference proteome</keyword>
<evidence type="ECO:0000313" key="3">
    <source>
        <dbReference type="Proteomes" id="UP000030466"/>
    </source>
</evidence>